<keyword evidence="6" id="KW-1185">Reference proteome</keyword>
<feature type="region of interest" description="Disordered" evidence="2">
    <location>
        <begin position="520"/>
        <end position="560"/>
    </location>
</feature>
<feature type="compositionally biased region" description="Polar residues" evidence="2">
    <location>
        <begin position="176"/>
        <end position="199"/>
    </location>
</feature>
<organism evidence="5 6">
    <name type="scientific">Vibrio thalassae</name>
    <dbReference type="NCBI Taxonomy" id="1243014"/>
    <lineage>
        <taxon>Bacteria</taxon>
        <taxon>Pseudomonadati</taxon>
        <taxon>Pseudomonadota</taxon>
        <taxon>Gammaproteobacteria</taxon>
        <taxon>Vibrionales</taxon>
        <taxon>Vibrionaceae</taxon>
        <taxon>Vibrio</taxon>
    </lineage>
</organism>
<keyword evidence="3" id="KW-1133">Transmembrane helix</keyword>
<keyword evidence="1" id="KW-0175">Coiled coil</keyword>
<feature type="compositionally biased region" description="Polar residues" evidence="2">
    <location>
        <begin position="1002"/>
        <end position="1011"/>
    </location>
</feature>
<protein>
    <submittedName>
        <fullName evidence="5">Uncharacterized protein</fullName>
    </submittedName>
</protein>
<dbReference type="InterPro" id="IPR020012">
    <property type="entry name" value="LysM_FimV"/>
</dbReference>
<evidence type="ECO:0000313" key="6">
    <source>
        <dbReference type="Proteomes" id="UP000219336"/>
    </source>
</evidence>
<feature type="region of interest" description="Disordered" evidence="2">
    <location>
        <begin position="151"/>
        <end position="199"/>
    </location>
</feature>
<dbReference type="NCBIfam" id="TIGR03504">
    <property type="entry name" value="FimV_Cterm"/>
    <property type="match status" value="1"/>
</dbReference>
<feature type="compositionally biased region" description="Polar residues" evidence="2">
    <location>
        <begin position="709"/>
        <end position="729"/>
    </location>
</feature>
<feature type="compositionally biased region" description="Acidic residues" evidence="2">
    <location>
        <begin position="520"/>
        <end position="543"/>
    </location>
</feature>
<feature type="compositionally biased region" description="Basic and acidic residues" evidence="2">
    <location>
        <begin position="979"/>
        <end position="991"/>
    </location>
</feature>
<dbReference type="RefSeq" id="WP_096992329.1">
    <property type="nucleotide sequence ID" value="NZ_JBHSII010000001.1"/>
</dbReference>
<keyword evidence="4" id="KW-0732">Signal</keyword>
<feature type="compositionally biased region" description="Acidic residues" evidence="2">
    <location>
        <begin position="1030"/>
        <end position="1050"/>
    </location>
</feature>
<dbReference type="Proteomes" id="UP000219336">
    <property type="component" value="Unassembled WGS sequence"/>
</dbReference>
<feature type="region of interest" description="Disordered" evidence="2">
    <location>
        <begin position="669"/>
        <end position="831"/>
    </location>
</feature>
<feature type="compositionally biased region" description="Polar residues" evidence="2">
    <location>
        <begin position="776"/>
        <end position="794"/>
    </location>
</feature>
<reference evidence="6" key="1">
    <citation type="submission" date="2016-06" db="EMBL/GenBank/DDBJ databases">
        <authorList>
            <person name="Rodrigo-Torres L."/>
            <person name="Arahal R.D."/>
            <person name="Lucena T."/>
        </authorList>
    </citation>
    <scope>NUCLEOTIDE SEQUENCE [LARGE SCALE GENOMIC DNA]</scope>
    <source>
        <strain evidence="6">CECT8203</strain>
    </source>
</reference>
<feature type="transmembrane region" description="Helical" evidence="3">
    <location>
        <begin position="300"/>
        <end position="321"/>
    </location>
</feature>
<dbReference type="NCBIfam" id="TIGR03505">
    <property type="entry name" value="FimV_core"/>
    <property type="match status" value="1"/>
</dbReference>
<feature type="compositionally biased region" description="Acidic residues" evidence="2">
    <location>
        <begin position="754"/>
        <end position="775"/>
    </location>
</feature>
<evidence type="ECO:0000313" key="5">
    <source>
        <dbReference type="EMBL" id="SNX47011.1"/>
    </source>
</evidence>
<feature type="signal peptide" evidence="4">
    <location>
        <begin position="1"/>
        <end position="25"/>
    </location>
</feature>
<feature type="coiled-coil region" evidence="1">
    <location>
        <begin position="218"/>
        <end position="280"/>
    </location>
</feature>
<feature type="region of interest" description="Disordered" evidence="2">
    <location>
        <begin position="874"/>
        <end position="1094"/>
    </location>
</feature>
<dbReference type="EMBL" id="OANU01000004">
    <property type="protein sequence ID" value="SNX47011.1"/>
    <property type="molecule type" value="Genomic_DNA"/>
</dbReference>
<dbReference type="InterPro" id="IPR038440">
    <property type="entry name" value="FimV_C_sf"/>
</dbReference>
<evidence type="ECO:0000256" key="2">
    <source>
        <dbReference type="SAM" id="MobiDB-lite"/>
    </source>
</evidence>
<accession>A0A240EEQ2</accession>
<keyword evidence="3" id="KW-0472">Membrane</keyword>
<feature type="compositionally biased region" description="Basic and acidic residues" evidence="2">
    <location>
        <begin position="798"/>
        <end position="807"/>
    </location>
</feature>
<proteinExistence type="predicted"/>
<sequence length="1332" mass="145456">MHHFLKPLLVTLALAGATTSFSISADTIRLTGPNGEALAAPQFSQPIRNQAIADSDAPARYYGPTKVNETLWSIASRFKPVDATIQQTIYAFYQLNPAVFERNNIHKLVPNSELRIPSRTQINRVDLQEALAVLAAHKNKLNAPVSPVIDQTKKSVSPQPTAIKPVENEAAKVTPAASQSTSEPVSPAQTKPTLEQVNTADTKTIDAEPSVTSTQDLTQKLQQELTRSESELLSLEERNHQLRLMLSEVQNEVEVLKSEVSNEERIRTEVERQLSEEKRKQAEMARLAPSKLDTWLAKPWFVALLAVVPALFVGLLAMMVLRSRKQKAELANAQETNNTNSVTDVAAATASGAAAAVAADVLEDDNPFSDDLLAGIEEDSDKREEDQQLEDDIFADLDESDLDFNLDDDDDPFASIDDDGDLDIGFVDLDASNNGISVKDGEKALGLEEMERALNDVAVPDSDDDLDLNLSDTDSEHVSQQELDDLFAEFKGMSATKTNDSDWDESESTLDQEDMDELLAGDSFDLESDDDFNLDDLDIEADQGETTTSTSKRTNETVDNSDIDDLFAQFSQIETSPVAPQNTVPELTQDDEVALLDEMLDDDFELSGLDDSDLMLDEIVDADDSEATGDEFTPLRDLDMDDVALLADDDVTLDENNTDLLDELLFESALDDSTSESKHNVDLEPFGSDELIGSDIDLESELKDGESDVATSEPATASLHSPEPQQSTLQHEESDQAGDRAESQDSPQKSSMQEESEHDLDSVLDDELNLSEPESETATANDIESVEPTSNASITGEPDFHGAKEESTTPESLDDASLMAAESTNQASLKASVANTTTFDVDEFDFSPEIEGLAETELEPKDNVQEEKELAALVANEFGTPHDDDWLGEDESASPQTKPETSQLSQSEESDDDFVANALQSEYNEDNAFADAEGDAEDMLPPADSESAADYAMTDDELPEYSEADALADAISGQLPESQDSRFVDTDKQDIDAVVDDIELPTEQTPQAQSSDAERQPDRAVTQSEREPIEEFEFPDYTEEDALADSEQGELEPVSDTSFEDELDEAISLEDLPEYDESQAAADMEASTSDTKPSFATEKEMVGETLDHSEIDALANAFSMVDMSAIEQEGQLGELLQEGEQAFSNISPVDQTTADSAGMDLDMMLQDSPNQDGGEDWNGFSLTEEQRASIDHQIPDDEQEIWNHSQVGSLADANEEDWSSQDPVADFEDSGDKFMTIDELMAQVEGSSASDEEEELKLDVGLDEFPDVIGSITDVDVDSDSEAAGNLDLAKIYIEMNDFEGAVKLLEKALLDGSGTIQSEAKALLSKLSEYQ</sequence>
<feature type="compositionally biased region" description="Basic and acidic residues" evidence="2">
    <location>
        <begin position="1012"/>
        <end position="1029"/>
    </location>
</feature>
<feature type="compositionally biased region" description="Basic and acidic residues" evidence="2">
    <location>
        <begin position="730"/>
        <end position="743"/>
    </location>
</feature>
<dbReference type="Gene3D" id="1.20.58.2200">
    <property type="match status" value="1"/>
</dbReference>
<feature type="compositionally biased region" description="Acidic residues" evidence="2">
    <location>
        <begin position="1058"/>
        <end position="1077"/>
    </location>
</feature>
<evidence type="ECO:0000256" key="3">
    <source>
        <dbReference type="SAM" id="Phobius"/>
    </source>
</evidence>
<evidence type="ECO:0000256" key="4">
    <source>
        <dbReference type="SAM" id="SignalP"/>
    </source>
</evidence>
<dbReference type="InterPro" id="IPR020011">
    <property type="entry name" value="FimV_C"/>
</dbReference>
<feature type="chain" id="PRO_5012444449" evidence="4">
    <location>
        <begin position="26"/>
        <end position="1332"/>
    </location>
</feature>
<feature type="compositionally biased region" description="Polar residues" evidence="2">
    <location>
        <begin position="822"/>
        <end position="831"/>
    </location>
</feature>
<dbReference type="OrthoDB" id="5298707at2"/>
<keyword evidence="3" id="KW-0812">Transmembrane</keyword>
<evidence type="ECO:0000256" key="1">
    <source>
        <dbReference type="SAM" id="Coils"/>
    </source>
</evidence>
<name>A0A240EEQ2_9VIBR</name>
<feature type="compositionally biased region" description="Polar residues" evidence="2">
    <location>
        <begin position="744"/>
        <end position="753"/>
    </location>
</feature>
<gene>
    <name evidence="5" type="ORF">VTH8203_00612</name>
</gene>
<feature type="compositionally biased region" description="Acidic residues" evidence="2">
    <location>
        <begin position="953"/>
        <end position="963"/>
    </location>
</feature>